<feature type="compositionally biased region" description="Basic and acidic residues" evidence="3">
    <location>
        <begin position="135"/>
        <end position="147"/>
    </location>
</feature>
<accession>A0AAV1YKY8</accession>
<evidence type="ECO:0000313" key="6">
    <source>
        <dbReference type="Proteomes" id="UP001497480"/>
    </source>
</evidence>
<keyword evidence="6" id="KW-1185">Reference proteome</keyword>
<feature type="compositionally biased region" description="Basic and acidic residues" evidence="3">
    <location>
        <begin position="272"/>
        <end position="282"/>
    </location>
</feature>
<sequence>MAMSMRPRTPTFRAPPRRVYETFQPKTEMKQSPEAYLLHIYLPGYIKERIKITYVSSSQSVKVSGERPIPGNRWSKFDQTYPLPQDCEAEKLQGKFESGTLILTMPKKKTISQVSPKQEVKTTQEKDQPGPSDKPVPEKEKPEKAKETIPPQYTSHEVEEAVGEKKNASIPSPVKGSPGPAEKVVAEAKPKKEQETIPFPPQFTTTKVEEVIGDKKNVSLPPSFEKDLDDLKLKAQKSTQEDASSKRPVENLKAEDEKGLKGLIPQNGQAETVKRDIVKGEPENGEEQFEPKLKIAVATKTKTDEKPQKGHQEEFEPKPKTEVATKTQTDEKPQKDLQEEVEPKPTSTMVTRPTKEKGHEENGLKTKLATINKQLEEKTTTEDAEKERVSKKEVKEDEKPYNMEKAIIKEKDTRTSEVSPKELAEPSDLKAKEKSKEEMINSVGSIGIRELAVSTCKVVTRIAEGKLNEEEKHLVVNMSAAALVIAALGAYVSYRFASSG</sequence>
<feature type="compositionally biased region" description="Basic and acidic residues" evidence="3">
    <location>
        <begin position="156"/>
        <end position="167"/>
    </location>
</feature>
<feature type="domain" description="SHSP" evidence="4">
    <location>
        <begin position="18"/>
        <end position="123"/>
    </location>
</feature>
<organism evidence="5 6">
    <name type="scientific">Lupinus luteus</name>
    <name type="common">European yellow lupine</name>
    <dbReference type="NCBI Taxonomy" id="3873"/>
    <lineage>
        <taxon>Eukaryota</taxon>
        <taxon>Viridiplantae</taxon>
        <taxon>Streptophyta</taxon>
        <taxon>Embryophyta</taxon>
        <taxon>Tracheophyta</taxon>
        <taxon>Spermatophyta</taxon>
        <taxon>Magnoliopsida</taxon>
        <taxon>eudicotyledons</taxon>
        <taxon>Gunneridae</taxon>
        <taxon>Pentapetalae</taxon>
        <taxon>rosids</taxon>
        <taxon>fabids</taxon>
        <taxon>Fabales</taxon>
        <taxon>Fabaceae</taxon>
        <taxon>Papilionoideae</taxon>
        <taxon>50 kb inversion clade</taxon>
        <taxon>genistoids sensu lato</taxon>
        <taxon>core genistoids</taxon>
        <taxon>Genisteae</taxon>
        <taxon>Lupinus</taxon>
    </lineage>
</organism>
<feature type="compositionally biased region" description="Basic and acidic residues" evidence="3">
    <location>
        <begin position="301"/>
        <end position="343"/>
    </location>
</feature>
<dbReference type="Pfam" id="PF00011">
    <property type="entry name" value="HSP20"/>
    <property type="match status" value="1"/>
</dbReference>
<dbReference type="CDD" id="cd06464">
    <property type="entry name" value="ACD_sHsps-like"/>
    <property type="match status" value="1"/>
</dbReference>
<evidence type="ECO:0000259" key="4">
    <source>
        <dbReference type="PROSITE" id="PS01031"/>
    </source>
</evidence>
<evidence type="ECO:0000256" key="2">
    <source>
        <dbReference type="RuleBase" id="RU003616"/>
    </source>
</evidence>
<comment type="caution">
    <text evidence="5">The sequence shown here is derived from an EMBL/GenBank/DDBJ whole genome shotgun (WGS) entry which is preliminary data.</text>
</comment>
<dbReference type="Gene3D" id="2.60.40.790">
    <property type="match status" value="1"/>
</dbReference>
<feature type="compositionally biased region" description="Basic and acidic residues" evidence="3">
    <location>
        <begin position="374"/>
        <end position="434"/>
    </location>
</feature>
<feature type="region of interest" description="Disordered" evidence="3">
    <location>
        <begin position="107"/>
        <end position="202"/>
    </location>
</feature>
<reference evidence="5 6" key="1">
    <citation type="submission" date="2024-03" db="EMBL/GenBank/DDBJ databases">
        <authorList>
            <person name="Martinez-Hernandez J."/>
        </authorList>
    </citation>
    <scope>NUCLEOTIDE SEQUENCE [LARGE SCALE GENOMIC DNA]</scope>
</reference>
<comment type="similarity">
    <text evidence="1 2">Belongs to the small heat shock protein (HSP20) family.</text>
</comment>
<evidence type="ECO:0000256" key="1">
    <source>
        <dbReference type="PROSITE-ProRule" id="PRU00285"/>
    </source>
</evidence>
<feature type="region of interest" description="Disordered" evidence="3">
    <location>
        <begin position="214"/>
        <end position="434"/>
    </location>
</feature>
<dbReference type="InterPro" id="IPR002068">
    <property type="entry name" value="A-crystallin/Hsp20_dom"/>
</dbReference>
<feature type="compositionally biased region" description="Basic and acidic residues" evidence="3">
    <location>
        <begin position="118"/>
        <end position="128"/>
    </location>
</feature>
<dbReference type="InterPro" id="IPR008978">
    <property type="entry name" value="HSP20-like_chaperone"/>
</dbReference>
<feature type="compositionally biased region" description="Basic and acidic residues" evidence="3">
    <location>
        <begin position="184"/>
        <end position="195"/>
    </location>
</feature>
<dbReference type="SUPFAM" id="SSF49764">
    <property type="entry name" value="HSP20-like chaperones"/>
    <property type="match status" value="1"/>
</dbReference>
<dbReference type="AlphaFoldDB" id="A0AAV1YKY8"/>
<dbReference type="Proteomes" id="UP001497480">
    <property type="component" value="Unassembled WGS sequence"/>
</dbReference>
<gene>
    <name evidence="5" type="ORF">LLUT_LOCUS34685</name>
</gene>
<evidence type="ECO:0000256" key="3">
    <source>
        <dbReference type="SAM" id="MobiDB-lite"/>
    </source>
</evidence>
<feature type="compositionally biased region" description="Basic and acidic residues" evidence="3">
    <location>
        <begin position="353"/>
        <end position="364"/>
    </location>
</feature>
<dbReference type="PROSITE" id="PS01031">
    <property type="entry name" value="SHSP"/>
    <property type="match status" value="1"/>
</dbReference>
<feature type="compositionally biased region" description="Basic and acidic residues" evidence="3">
    <location>
        <begin position="224"/>
        <end position="260"/>
    </location>
</feature>
<protein>
    <recommendedName>
        <fullName evidence="4">SHSP domain-containing protein</fullName>
    </recommendedName>
</protein>
<proteinExistence type="inferred from homology"/>
<evidence type="ECO:0000313" key="5">
    <source>
        <dbReference type="EMBL" id="CAL0333625.1"/>
    </source>
</evidence>
<dbReference type="EMBL" id="CAXHTB010000025">
    <property type="protein sequence ID" value="CAL0333625.1"/>
    <property type="molecule type" value="Genomic_DNA"/>
</dbReference>
<name>A0AAV1YKY8_LUPLU</name>